<dbReference type="GO" id="GO:0003917">
    <property type="term" value="F:DNA topoisomerase type I (single strand cut, ATP-independent) activity"/>
    <property type="evidence" value="ECO:0007669"/>
    <property type="project" value="UniProtKB-EC"/>
</dbReference>
<dbReference type="PROSITE" id="PS52038">
    <property type="entry name" value="TOPO_IB_2"/>
    <property type="match status" value="1"/>
</dbReference>
<dbReference type="InterPro" id="IPR035447">
    <property type="entry name" value="DNA_topo_I_N_sf"/>
</dbReference>
<dbReference type="Pfam" id="PF01028">
    <property type="entry name" value="Topoisom_I"/>
    <property type="match status" value="1"/>
</dbReference>
<organism evidence="9 10">
    <name type="scientific">Ciceribacter selenitireducens ATCC BAA-1503</name>
    <dbReference type="NCBI Taxonomy" id="1336235"/>
    <lineage>
        <taxon>Bacteria</taxon>
        <taxon>Pseudomonadati</taxon>
        <taxon>Pseudomonadota</taxon>
        <taxon>Alphaproteobacteria</taxon>
        <taxon>Hyphomicrobiales</taxon>
        <taxon>Rhizobiaceae</taxon>
        <taxon>Ciceribacter</taxon>
    </lineage>
</organism>
<dbReference type="Pfam" id="PF21338">
    <property type="entry name" value="Top1B_N_bact"/>
    <property type="match status" value="1"/>
</dbReference>
<proteinExistence type="inferred from homology"/>
<dbReference type="InterPro" id="IPR014711">
    <property type="entry name" value="TopoI_cat_a-hlx-sub_euk"/>
</dbReference>
<feature type="domain" description="DNA topoisomerase I catalytic core eukaryotic-type" evidence="7">
    <location>
        <begin position="87"/>
        <end position="302"/>
    </location>
</feature>
<evidence type="ECO:0000259" key="8">
    <source>
        <dbReference type="Pfam" id="PF21338"/>
    </source>
</evidence>
<dbReference type="Gene3D" id="3.30.66.10">
    <property type="entry name" value="DNA topoisomerase I domain"/>
    <property type="match status" value="1"/>
</dbReference>
<dbReference type="InterPro" id="IPR013500">
    <property type="entry name" value="TopoI_cat_euk"/>
</dbReference>
<keyword evidence="4" id="KW-0799">Topoisomerase</keyword>
<dbReference type="EC" id="5.6.2.1" evidence="3"/>
<dbReference type="Proteomes" id="UP000254764">
    <property type="component" value="Unassembled WGS sequence"/>
</dbReference>
<dbReference type="SUPFAM" id="SSF55869">
    <property type="entry name" value="DNA topoisomerase I domain"/>
    <property type="match status" value="1"/>
</dbReference>
<evidence type="ECO:0000313" key="10">
    <source>
        <dbReference type="Proteomes" id="UP000254764"/>
    </source>
</evidence>
<comment type="similarity">
    <text evidence="2">Belongs to the type IB topoisomerase family.</text>
</comment>
<accession>A0A376AA41</accession>
<dbReference type="InterPro" id="IPR049331">
    <property type="entry name" value="Top1B_N_bact"/>
</dbReference>
<keyword evidence="6" id="KW-0413">Isomerase</keyword>
<dbReference type="AlphaFoldDB" id="A0A376AA41"/>
<keyword evidence="5" id="KW-0238">DNA-binding</keyword>
<dbReference type="GO" id="GO:0006265">
    <property type="term" value="P:DNA topological change"/>
    <property type="evidence" value="ECO:0007669"/>
    <property type="project" value="InterPro"/>
</dbReference>
<evidence type="ECO:0000256" key="6">
    <source>
        <dbReference type="ARBA" id="ARBA00023235"/>
    </source>
</evidence>
<evidence type="ECO:0000259" key="7">
    <source>
        <dbReference type="Pfam" id="PF01028"/>
    </source>
</evidence>
<evidence type="ECO:0000256" key="1">
    <source>
        <dbReference type="ARBA" id="ARBA00000213"/>
    </source>
</evidence>
<dbReference type="SUPFAM" id="SSF56349">
    <property type="entry name" value="DNA breaking-rejoining enzymes"/>
    <property type="match status" value="1"/>
</dbReference>
<dbReference type="InterPro" id="IPR011010">
    <property type="entry name" value="DNA_brk_join_enz"/>
</dbReference>
<dbReference type="GO" id="GO:0003677">
    <property type="term" value="F:DNA binding"/>
    <property type="evidence" value="ECO:0007669"/>
    <property type="project" value="UniProtKB-KW"/>
</dbReference>
<evidence type="ECO:0000256" key="5">
    <source>
        <dbReference type="ARBA" id="ARBA00023125"/>
    </source>
</evidence>
<feature type="domain" description="DNA topoisomerase IB N-terminal" evidence="8">
    <location>
        <begin position="27"/>
        <end position="75"/>
    </location>
</feature>
<evidence type="ECO:0000256" key="4">
    <source>
        <dbReference type="ARBA" id="ARBA00023029"/>
    </source>
</evidence>
<dbReference type="PRINTS" id="PR00416">
    <property type="entry name" value="EUTPISMRASEI"/>
</dbReference>
<evidence type="ECO:0000256" key="3">
    <source>
        <dbReference type="ARBA" id="ARBA00012891"/>
    </source>
</evidence>
<dbReference type="Gene3D" id="3.90.15.10">
    <property type="entry name" value="Topoisomerase I, Chain A, domain 3"/>
    <property type="match status" value="1"/>
</dbReference>
<name>A0A376AA41_9HYPH</name>
<dbReference type="EMBL" id="UEYP01000012">
    <property type="protein sequence ID" value="SSC64618.1"/>
    <property type="molecule type" value="Genomic_DNA"/>
</dbReference>
<evidence type="ECO:0000313" key="9">
    <source>
        <dbReference type="EMBL" id="SSC64618.1"/>
    </source>
</evidence>
<dbReference type="InterPro" id="IPR001631">
    <property type="entry name" value="TopoI"/>
</dbReference>
<reference evidence="10" key="1">
    <citation type="submission" date="2018-07" db="EMBL/GenBank/DDBJ databases">
        <authorList>
            <person name="Peiro R."/>
            <person name="Begona"/>
            <person name="Cbmso G."/>
            <person name="Lopez M."/>
            <person name="Gonzalez S."/>
        </authorList>
    </citation>
    <scope>NUCLEOTIDE SEQUENCE [LARGE SCALE GENOMIC DNA]</scope>
</reference>
<gene>
    <name evidence="9" type="ORF">RHIZ70_326</name>
</gene>
<sequence>MGGKAETKLVYLESLQSGISRRQAGRGFVYKDAAGKRVKDPAVLDRINALGIPPAYRDVVISEDPSSHLQATGVDTRGRKQYLYHPEWRAMRDQAKFERLLPFATVLPDIRQRVDGDLRKQRIGMEKAVATVVWMLDNLFIRIGNVDYVRTNGSYGLTTLRNRHVNVDGSRIRFRFRGKSGKEWNLVHTDRRIANVVRRLQDLPGQSLFQYLDDDGRCRPVSSHDVNSYIREISGEDFTSRQFRTWGATCMAVAALAPVEVADSDRLVSRQINEAVDAVAARLVNTRTVCRSNYIHPSVIEAFRAGTLGNVLTLPKTRSRKLLDWMTQDEIRTLQWLKSR</sequence>
<protein>
    <recommendedName>
        <fullName evidence="3">DNA topoisomerase</fullName>
        <ecNumber evidence="3">5.6.2.1</ecNumber>
    </recommendedName>
</protein>
<evidence type="ECO:0000256" key="2">
    <source>
        <dbReference type="ARBA" id="ARBA00006645"/>
    </source>
</evidence>
<keyword evidence="10" id="KW-1185">Reference proteome</keyword>
<dbReference type="RefSeq" id="WP_235842266.1">
    <property type="nucleotide sequence ID" value="NZ_UEYP01000012.1"/>
</dbReference>
<dbReference type="Gene3D" id="1.10.132.120">
    <property type="match status" value="1"/>
</dbReference>
<comment type="catalytic activity">
    <reaction evidence="1">
        <text>ATP-independent breakage of single-stranded DNA, followed by passage and rejoining.</text>
        <dbReference type="EC" id="5.6.2.1"/>
    </reaction>
</comment>